<proteinExistence type="predicted"/>
<comment type="caution">
    <text evidence="1">The sequence shown here is derived from an EMBL/GenBank/DDBJ whole genome shotgun (WGS) entry which is preliminary data.</text>
</comment>
<dbReference type="Proteomes" id="UP000807504">
    <property type="component" value="Unassembled WGS sequence"/>
</dbReference>
<accession>A0A8T0FNM7</accession>
<evidence type="ECO:0000313" key="1">
    <source>
        <dbReference type="EMBL" id="KAF8792681.1"/>
    </source>
</evidence>
<dbReference type="AlphaFoldDB" id="A0A8T0FNM7"/>
<reference evidence="1" key="2">
    <citation type="submission" date="2020-06" db="EMBL/GenBank/DDBJ databases">
        <authorList>
            <person name="Sheffer M."/>
        </authorList>
    </citation>
    <scope>NUCLEOTIDE SEQUENCE</scope>
</reference>
<organism evidence="1 2">
    <name type="scientific">Argiope bruennichi</name>
    <name type="common">Wasp spider</name>
    <name type="synonym">Aranea bruennichi</name>
    <dbReference type="NCBI Taxonomy" id="94029"/>
    <lineage>
        <taxon>Eukaryota</taxon>
        <taxon>Metazoa</taxon>
        <taxon>Ecdysozoa</taxon>
        <taxon>Arthropoda</taxon>
        <taxon>Chelicerata</taxon>
        <taxon>Arachnida</taxon>
        <taxon>Araneae</taxon>
        <taxon>Araneomorphae</taxon>
        <taxon>Entelegynae</taxon>
        <taxon>Araneoidea</taxon>
        <taxon>Araneidae</taxon>
        <taxon>Argiope</taxon>
    </lineage>
</organism>
<reference evidence="1" key="1">
    <citation type="journal article" date="2020" name="bioRxiv">
        <title>Chromosome-level reference genome of the European wasp spider Argiope bruennichi: a resource for studies on range expansion and evolutionary adaptation.</title>
        <authorList>
            <person name="Sheffer M.M."/>
            <person name="Hoppe A."/>
            <person name="Krehenwinkel H."/>
            <person name="Uhl G."/>
            <person name="Kuss A.W."/>
            <person name="Jensen L."/>
            <person name="Jensen C."/>
            <person name="Gillespie R.G."/>
            <person name="Hoff K.J."/>
            <person name="Prost S."/>
        </authorList>
    </citation>
    <scope>NUCLEOTIDE SEQUENCE</scope>
</reference>
<gene>
    <name evidence="1" type="ORF">HNY73_004251</name>
</gene>
<sequence length="132" mass="15102">MGGCNSQADCPRHYCCAKKAFVEGEFNCVPNRKKNELCLNGGEDEVLYDGKFDITCPCDEGLQALISPFPMVKEKFLIFLGENTINKKRGFVSKGVPTCRKIEKTYIKETEKGLQRHFNLRRCRANFWTNPK</sequence>
<name>A0A8T0FNM7_ARGBR</name>
<keyword evidence="2" id="KW-1185">Reference proteome</keyword>
<evidence type="ECO:0000313" key="2">
    <source>
        <dbReference type="Proteomes" id="UP000807504"/>
    </source>
</evidence>
<dbReference type="EMBL" id="JABXBU010000003">
    <property type="protein sequence ID" value="KAF8792681.1"/>
    <property type="molecule type" value="Genomic_DNA"/>
</dbReference>
<protein>
    <submittedName>
        <fullName evidence="1">Uncharacterized protein</fullName>
    </submittedName>
</protein>
<dbReference type="Gene3D" id="2.10.80.10">
    <property type="entry name" value="Lipase, subunit A"/>
    <property type="match status" value="1"/>
</dbReference>